<comment type="similarity">
    <text evidence="4">Belongs to the cyclic nucleotide phosphodiesterase class-III family.</text>
</comment>
<dbReference type="InterPro" id="IPR050884">
    <property type="entry name" value="CNP_phosphodiesterase-III"/>
</dbReference>
<evidence type="ECO:0000313" key="6">
    <source>
        <dbReference type="EMBL" id="RZF53648.1"/>
    </source>
</evidence>
<keyword evidence="3" id="KW-0408">Iron</keyword>
<evidence type="ECO:0000259" key="5">
    <source>
        <dbReference type="Pfam" id="PF00149"/>
    </source>
</evidence>
<protein>
    <submittedName>
        <fullName evidence="6">3',5'-cyclic-nucleotide phosphodiesterase</fullName>
    </submittedName>
</protein>
<gene>
    <name evidence="6" type="ORF">EXE30_06645</name>
</gene>
<sequence>MLLHLSDLHFGTEREACMHAIRLFCEQHHPEAMVVSGDLTQRARFKQFYACRQFLESLSIPYLVVPGNHDIPLYHVWNRFFSPFLRYQMFFGDLETALETEHFYIVGLNSIRRRYHTRGHISAQQIHETYDKLKQAPANKIKLVVFHQPFYIAPDEHHDKDCPVLGQIALEQWGHTGLFGLLHGHLHQAAVYDLTQIYQLNIEHPVYDIHAGTAISNRLHHDATNSFNVILDNGVIEHYWFDEQKKRFEKHEKAMNLNHNDDDV</sequence>
<organism evidence="6 7">
    <name type="scientific">Acinetobacter halotolerans</name>
    <dbReference type="NCBI Taxonomy" id="1752076"/>
    <lineage>
        <taxon>Bacteria</taxon>
        <taxon>Pseudomonadati</taxon>
        <taxon>Pseudomonadota</taxon>
        <taxon>Gammaproteobacteria</taxon>
        <taxon>Moraxellales</taxon>
        <taxon>Moraxellaceae</taxon>
        <taxon>Acinetobacter</taxon>
    </lineage>
</organism>
<dbReference type="Gene3D" id="3.60.21.10">
    <property type="match status" value="1"/>
</dbReference>
<evidence type="ECO:0000256" key="2">
    <source>
        <dbReference type="ARBA" id="ARBA00022801"/>
    </source>
</evidence>
<feature type="domain" description="Calcineurin-like phosphoesterase" evidence="5">
    <location>
        <begin position="2"/>
        <end position="188"/>
    </location>
</feature>
<dbReference type="RefSeq" id="WP_130161720.1">
    <property type="nucleotide sequence ID" value="NZ_SGIM01000004.1"/>
</dbReference>
<dbReference type="EMBL" id="SGIM01000004">
    <property type="protein sequence ID" value="RZF53648.1"/>
    <property type="molecule type" value="Genomic_DNA"/>
</dbReference>
<dbReference type="SUPFAM" id="SSF56300">
    <property type="entry name" value="Metallo-dependent phosphatases"/>
    <property type="match status" value="1"/>
</dbReference>
<proteinExistence type="inferred from homology"/>
<evidence type="ECO:0000256" key="4">
    <source>
        <dbReference type="ARBA" id="ARBA00025742"/>
    </source>
</evidence>
<evidence type="ECO:0000256" key="1">
    <source>
        <dbReference type="ARBA" id="ARBA00022723"/>
    </source>
</evidence>
<dbReference type="AlphaFoldDB" id="A0A4Q6XBF9"/>
<keyword evidence="1" id="KW-0479">Metal-binding</keyword>
<dbReference type="GO" id="GO:0046872">
    <property type="term" value="F:metal ion binding"/>
    <property type="evidence" value="ECO:0007669"/>
    <property type="project" value="UniProtKB-KW"/>
</dbReference>
<dbReference type="PANTHER" id="PTHR42988:SF2">
    <property type="entry name" value="CYCLIC NUCLEOTIDE PHOSPHODIESTERASE CBUA0032-RELATED"/>
    <property type="match status" value="1"/>
</dbReference>
<keyword evidence="2" id="KW-0378">Hydrolase</keyword>
<accession>A0A4Q6XBF9</accession>
<dbReference type="InterPro" id="IPR029052">
    <property type="entry name" value="Metallo-depent_PP-like"/>
</dbReference>
<dbReference type="Pfam" id="PF00149">
    <property type="entry name" value="Metallophos"/>
    <property type="match status" value="1"/>
</dbReference>
<dbReference type="PANTHER" id="PTHR42988">
    <property type="entry name" value="PHOSPHOHYDROLASE"/>
    <property type="match status" value="1"/>
</dbReference>
<comment type="caution">
    <text evidence="6">The sequence shown here is derived from an EMBL/GenBank/DDBJ whole genome shotgun (WGS) entry which is preliminary data.</text>
</comment>
<evidence type="ECO:0000313" key="7">
    <source>
        <dbReference type="Proteomes" id="UP000292110"/>
    </source>
</evidence>
<evidence type="ECO:0000256" key="3">
    <source>
        <dbReference type="ARBA" id="ARBA00023004"/>
    </source>
</evidence>
<dbReference type="InterPro" id="IPR004843">
    <property type="entry name" value="Calcineurin-like_PHP"/>
</dbReference>
<reference evidence="6 7" key="1">
    <citation type="submission" date="2019-02" db="EMBL/GenBank/DDBJ databases">
        <title>The draft genome of Acinetobacter halotolerans strain JCM 31009.</title>
        <authorList>
            <person name="Qin J."/>
            <person name="Feng Y."/>
            <person name="Nemec A."/>
            <person name="Zong Z."/>
        </authorList>
    </citation>
    <scope>NUCLEOTIDE SEQUENCE [LARGE SCALE GENOMIC DNA]</scope>
    <source>
        <strain evidence="6 7">JCM 31009</strain>
    </source>
</reference>
<dbReference type="Proteomes" id="UP000292110">
    <property type="component" value="Unassembled WGS sequence"/>
</dbReference>
<dbReference type="GO" id="GO:0016787">
    <property type="term" value="F:hydrolase activity"/>
    <property type="evidence" value="ECO:0007669"/>
    <property type="project" value="UniProtKB-KW"/>
</dbReference>
<name>A0A4Q6XBF9_9GAMM</name>
<keyword evidence="7" id="KW-1185">Reference proteome</keyword>